<comment type="cofactor">
    <cofactor evidence="2">
        <name>Zn(2+)</name>
        <dbReference type="ChEBI" id="CHEBI:29105"/>
    </cofactor>
</comment>
<dbReference type="InterPro" id="IPR010997">
    <property type="entry name" value="HRDC-like_sf"/>
</dbReference>
<evidence type="ECO:0000256" key="1">
    <source>
        <dbReference type="ARBA" id="ARBA00001946"/>
    </source>
</evidence>
<evidence type="ECO:0000256" key="9">
    <source>
        <dbReference type="ARBA" id="ARBA00022833"/>
    </source>
</evidence>
<dbReference type="GO" id="GO:0043138">
    <property type="term" value="F:3'-5' DNA helicase activity"/>
    <property type="evidence" value="ECO:0007669"/>
    <property type="project" value="UniProtKB-EC"/>
</dbReference>
<evidence type="ECO:0000256" key="10">
    <source>
        <dbReference type="ARBA" id="ARBA00022840"/>
    </source>
</evidence>
<dbReference type="InterPro" id="IPR027417">
    <property type="entry name" value="P-loop_NTPase"/>
</dbReference>
<keyword evidence="7" id="KW-0378">Hydrolase</keyword>
<evidence type="ECO:0000256" key="2">
    <source>
        <dbReference type="ARBA" id="ARBA00001947"/>
    </source>
</evidence>
<dbReference type="InterPro" id="IPR014001">
    <property type="entry name" value="Helicase_ATP-bd"/>
</dbReference>
<dbReference type="GO" id="GO:0030894">
    <property type="term" value="C:replisome"/>
    <property type="evidence" value="ECO:0007669"/>
    <property type="project" value="TreeGrafter"/>
</dbReference>
<dbReference type="GO" id="GO:0046872">
    <property type="term" value="F:metal ion binding"/>
    <property type="evidence" value="ECO:0007669"/>
    <property type="project" value="UniProtKB-KW"/>
</dbReference>
<dbReference type="Pfam" id="PF00270">
    <property type="entry name" value="DEAD"/>
    <property type="match status" value="1"/>
</dbReference>
<reference evidence="21" key="1">
    <citation type="submission" date="2017-04" db="EMBL/GenBank/DDBJ databases">
        <title>Function of individual gut microbiota members based on whole genome sequencing of pure cultures obtained from chicken caecum.</title>
        <authorList>
            <person name="Medvecky M."/>
            <person name="Cejkova D."/>
            <person name="Polansky O."/>
            <person name="Karasova D."/>
            <person name="Kubasova T."/>
            <person name="Cizek A."/>
            <person name="Rychlik I."/>
        </authorList>
    </citation>
    <scope>NUCLEOTIDE SEQUENCE [LARGE SCALE GENOMIC DNA]</scope>
    <source>
        <strain evidence="21">An180</strain>
    </source>
</reference>
<dbReference type="NCBIfam" id="TIGR01389">
    <property type="entry name" value="recQ"/>
    <property type="match status" value="1"/>
</dbReference>
<dbReference type="GO" id="GO:0043590">
    <property type="term" value="C:bacterial nucleoid"/>
    <property type="evidence" value="ECO:0007669"/>
    <property type="project" value="TreeGrafter"/>
</dbReference>
<keyword evidence="4" id="KW-0479">Metal-binding</keyword>
<dbReference type="Gene3D" id="1.10.150.80">
    <property type="entry name" value="HRDC domain"/>
    <property type="match status" value="1"/>
</dbReference>
<proteinExistence type="inferred from homology"/>
<dbReference type="InterPro" id="IPR002121">
    <property type="entry name" value="HRDC_dom"/>
</dbReference>
<dbReference type="InterPro" id="IPR036390">
    <property type="entry name" value="WH_DNA-bd_sf"/>
</dbReference>
<evidence type="ECO:0000256" key="12">
    <source>
        <dbReference type="ARBA" id="ARBA00023172"/>
    </source>
</evidence>
<dbReference type="FunFam" id="3.40.50.300:FF:000296">
    <property type="entry name" value="ATP-dependent DNA helicase RecQ"/>
    <property type="match status" value="1"/>
</dbReference>
<dbReference type="InterPro" id="IPR032284">
    <property type="entry name" value="RecQ_Zn-bd"/>
</dbReference>
<dbReference type="InterPro" id="IPR001650">
    <property type="entry name" value="Helicase_C-like"/>
</dbReference>
<evidence type="ECO:0000313" key="21">
    <source>
        <dbReference type="Proteomes" id="UP000195897"/>
    </source>
</evidence>
<dbReference type="SUPFAM" id="SSF47819">
    <property type="entry name" value="HRDC-like"/>
    <property type="match status" value="1"/>
</dbReference>
<dbReference type="PROSITE" id="PS51192">
    <property type="entry name" value="HELICASE_ATP_BIND_1"/>
    <property type="match status" value="1"/>
</dbReference>
<sequence length="614" mass="69203">MQPEAVLKQFFGYDTFRDNQKPLVMRILAGQDVLGVMPTGAGKSVCYQIPALMRPGLALVISPLISLMRDQVRTLCQAGIPAACLTSAQPVEERTRILRETAQGKYKLLYVAPERLQTPSLQALCQRVRLSLIAVDEAHCVSQWGQDFRPSYLRITEFLQILPERPPVCAFTATATERVRGDIIRLLGLQDPFLLVSGFDRPNLRFFVHHPADKKSALIAELAGRREQSGIVYCLTRKLVDDVYGILHSRGFAAARYHAGLDAETRQTAQEDFLYDRKRIMVATNAFGMGIDKPNVSYVIHYNMPQDLESYYQEAGRAGRDGEMADCILYASESDVRLCRFLIENSRDLSDDLDEEARQTALQRDLDRLRKMRWYCQTTDCLRQTMLHYFGESSPSYCGGCGNCGTHWAWKDATVDAQKIVSCVFRLNQRGRTVGKRFLIEILQGQTTERVQQSGLENLSTFGIMRGESVYHIRYILDCLIAQGYLTCRAEERPIVQLSAKSGDIIKKRLPFSVKSPKGVRAVPVHLGDAMGPVDESLLKVLEQTCDRLAKRAGVPSFSIFPITVLREMCKRMPRTVDELGDIPGVAAHKAKRYGQAFVDSISAYRRRQQGDRP</sequence>
<dbReference type="SMART" id="SM00490">
    <property type="entry name" value="HELICc"/>
    <property type="match status" value="1"/>
</dbReference>
<dbReference type="PANTHER" id="PTHR13710:SF105">
    <property type="entry name" value="ATP-DEPENDENT DNA HELICASE Q1"/>
    <property type="match status" value="1"/>
</dbReference>
<keyword evidence="6" id="KW-0227">DNA damage</keyword>
<dbReference type="CDD" id="cd17920">
    <property type="entry name" value="DEXHc_RecQ"/>
    <property type="match status" value="1"/>
</dbReference>
<dbReference type="GO" id="GO:0009432">
    <property type="term" value="P:SOS response"/>
    <property type="evidence" value="ECO:0007669"/>
    <property type="project" value="UniProtKB-UniRule"/>
</dbReference>
<dbReference type="GO" id="GO:0003677">
    <property type="term" value="F:DNA binding"/>
    <property type="evidence" value="ECO:0007669"/>
    <property type="project" value="UniProtKB-KW"/>
</dbReference>
<dbReference type="InterPro" id="IPR018982">
    <property type="entry name" value="RQC_domain"/>
</dbReference>
<dbReference type="PROSITE" id="PS50967">
    <property type="entry name" value="HRDC"/>
    <property type="match status" value="1"/>
</dbReference>
<protein>
    <recommendedName>
        <fullName evidence="16">DNA helicase RecQ</fullName>
        <ecNumber evidence="16">5.6.2.4</ecNumber>
    </recommendedName>
</protein>
<dbReference type="InterPro" id="IPR036388">
    <property type="entry name" value="WH-like_DNA-bd_sf"/>
</dbReference>
<dbReference type="Gene3D" id="1.10.10.10">
    <property type="entry name" value="Winged helix-like DNA-binding domain superfamily/Winged helix DNA-binding domain"/>
    <property type="match status" value="1"/>
</dbReference>
<evidence type="ECO:0000256" key="7">
    <source>
        <dbReference type="ARBA" id="ARBA00022801"/>
    </source>
</evidence>
<feature type="domain" description="Helicase ATP-binding" evidence="18">
    <location>
        <begin position="24"/>
        <end position="193"/>
    </location>
</feature>
<dbReference type="SUPFAM" id="SSF46785">
    <property type="entry name" value="Winged helix' DNA-binding domain"/>
    <property type="match status" value="1"/>
</dbReference>
<dbReference type="InterPro" id="IPR011545">
    <property type="entry name" value="DEAD/DEAH_box_helicase_dom"/>
</dbReference>
<dbReference type="Proteomes" id="UP000195897">
    <property type="component" value="Unassembled WGS sequence"/>
</dbReference>
<dbReference type="EC" id="5.6.2.4" evidence="16"/>
<evidence type="ECO:0000256" key="4">
    <source>
        <dbReference type="ARBA" id="ARBA00022723"/>
    </source>
</evidence>
<dbReference type="CDD" id="cd18794">
    <property type="entry name" value="SF2_C_RecQ"/>
    <property type="match status" value="1"/>
</dbReference>
<keyword evidence="14" id="KW-0413">Isomerase</keyword>
<dbReference type="SMART" id="SM00956">
    <property type="entry name" value="RQC"/>
    <property type="match status" value="1"/>
</dbReference>
<keyword evidence="5" id="KW-0547">Nucleotide-binding</keyword>
<dbReference type="Pfam" id="PF09382">
    <property type="entry name" value="RQC"/>
    <property type="match status" value="1"/>
</dbReference>
<dbReference type="Pfam" id="PF00570">
    <property type="entry name" value="HRDC"/>
    <property type="match status" value="1"/>
</dbReference>
<dbReference type="InterPro" id="IPR006293">
    <property type="entry name" value="DNA_helicase_ATP-dep_RecQ_bac"/>
</dbReference>
<feature type="domain" description="Helicase C-terminal" evidence="19">
    <location>
        <begin position="214"/>
        <end position="361"/>
    </location>
</feature>
<evidence type="ECO:0000256" key="3">
    <source>
        <dbReference type="ARBA" id="ARBA00005446"/>
    </source>
</evidence>
<dbReference type="SMART" id="SM00341">
    <property type="entry name" value="HRDC"/>
    <property type="match status" value="1"/>
</dbReference>
<comment type="catalytic activity">
    <reaction evidence="15">
        <text>Couples ATP hydrolysis with the unwinding of duplex DNA by translocating in the 3'-5' direction.</text>
        <dbReference type="EC" id="5.6.2.4"/>
    </reaction>
</comment>
<dbReference type="GO" id="GO:0006310">
    <property type="term" value="P:DNA recombination"/>
    <property type="evidence" value="ECO:0007669"/>
    <property type="project" value="UniProtKB-UniRule"/>
</dbReference>
<keyword evidence="11" id="KW-0238">DNA-binding</keyword>
<comment type="cofactor">
    <cofactor evidence="1">
        <name>Mg(2+)</name>
        <dbReference type="ChEBI" id="CHEBI:18420"/>
    </cofactor>
</comment>
<dbReference type="Pfam" id="PF00271">
    <property type="entry name" value="Helicase_C"/>
    <property type="match status" value="1"/>
</dbReference>
<dbReference type="SMART" id="SM00487">
    <property type="entry name" value="DEXDc"/>
    <property type="match status" value="1"/>
</dbReference>
<accession>A0A1Y4L6Q3</accession>
<dbReference type="GO" id="GO:0005524">
    <property type="term" value="F:ATP binding"/>
    <property type="evidence" value="ECO:0007669"/>
    <property type="project" value="UniProtKB-KW"/>
</dbReference>
<dbReference type="EMBL" id="NFKK01000010">
    <property type="protein sequence ID" value="OUP52424.1"/>
    <property type="molecule type" value="Genomic_DNA"/>
</dbReference>
<name>A0A1Y4L6Q3_9FIRM</name>
<dbReference type="GO" id="GO:0006260">
    <property type="term" value="P:DNA replication"/>
    <property type="evidence" value="ECO:0007669"/>
    <property type="project" value="InterPro"/>
</dbReference>
<evidence type="ECO:0000259" key="18">
    <source>
        <dbReference type="PROSITE" id="PS51192"/>
    </source>
</evidence>
<dbReference type="GO" id="GO:0006281">
    <property type="term" value="P:DNA repair"/>
    <property type="evidence" value="ECO:0007669"/>
    <property type="project" value="UniProtKB-KW"/>
</dbReference>
<dbReference type="SUPFAM" id="SSF52540">
    <property type="entry name" value="P-loop containing nucleoside triphosphate hydrolases"/>
    <property type="match status" value="1"/>
</dbReference>
<evidence type="ECO:0000256" key="13">
    <source>
        <dbReference type="ARBA" id="ARBA00023204"/>
    </source>
</evidence>
<dbReference type="PROSITE" id="PS51194">
    <property type="entry name" value="HELICASE_CTER"/>
    <property type="match status" value="1"/>
</dbReference>
<comment type="similarity">
    <text evidence="3">Belongs to the helicase family. RecQ subfamily.</text>
</comment>
<organism evidence="20 21">
    <name type="scientific">Butyricicoccus pullicaecorum</name>
    <dbReference type="NCBI Taxonomy" id="501571"/>
    <lineage>
        <taxon>Bacteria</taxon>
        <taxon>Bacillati</taxon>
        <taxon>Bacillota</taxon>
        <taxon>Clostridia</taxon>
        <taxon>Eubacteriales</taxon>
        <taxon>Butyricicoccaceae</taxon>
        <taxon>Butyricicoccus</taxon>
    </lineage>
</organism>
<keyword evidence="10" id="KW-0067">ATP-binding</keyword>
<evidence type="ECO:0000256" key="14">
    <source>
        <dbReference type="ARBA" id="ARBA00023235"/>
    </source>
</evidence>
<dbReference type="InterPro" id="IPR044876">
    <property type="entry name" value="HRDC_dom_sf"/>
</dbReference>
<keyword evidence="13" id="KW-0234">DNA repair</keyword>
<dbReference type="GO" id="GO:0005737">
    <property type="term" value="C:cytoplasm"/>
    <property type="evidence" value="ECO:0007669"/>
    <property type="project" value="TreeGrafter"/>
</dbReference>
<evidence type="ECO:0000256" key="16">
    <source>
        <dbReference type="NCBIfam" id="TIGR01389"/>
    </source>
</evidence>
<dbReference type="Pfam" id="PF16124">
    <property type="entry name" value="RecQ_Zn_bind"/>
    <property type="match status" value="1"/>
</dbReference>
<gene>
    <name evidence="20" type="ORF">B5F17_09180</name>
</gene>
<evidence type="ECO:0000256" key="11">
    <source>
        <dbReference type="ARBA" id="ARBA00023125"/>
    </source>
</evidence>
<evidence type="ECO:0000256" key="15">
    <source>
        <dbReference type="ARBA" id="ARBA00034617"/>
    </source>
</evidence>
<dbReference type="GO" id="GO:0009378">
    <property type="term" value="F:four-way junction helicase activity"/>
    <property type="evidence" value="ECO:0007669"/>
    <property type="project" value="TreeGrafter"/>
</dbReference>
<dbReference type="RefSeq" id="WP_087373271.1">
    <property type="nucleotide sequence ID" value="NZ_NFKK01000010.1"/>
</dbReference>
<evidence type="ECO:0000259" key="19">
    <source>
        <dbReference type="PROSITE" id="PS51194"/>
    </source>
</evidence>
<keyword evidence="8 20" id="KW-0347">Helicase</keyword>
<comment type="caution">
    <text evidence="20">The sequence shown here is derived from an EMBL/GenBank/DDBJ whole genome shotgun (WGS) entry which is preliminary data.</text>
</comment>
<dbReference type="Gene3D" id="3.40.50.300">
    <property type="entry name" value="P-loop containing nucleotide triphosphate hydrolases"/>
    <property type="match status" value="2"/>
</dbReference>
<dbReference type="InterPro" id="IPR004589">
    <property type="entry name" value="DNA_helicase_ATP-dep_RecQ"/>
</dbReference>
<evidence type="ECO:0000256" key="5">
    <source>
        <dbReference type="ARBA" id="ARBA00022741"/>
    </source>
</evidence>
<evidence type="ECO:0000256" key="8">
    <source>
        <dbReference type="ARBA" id="ARBA00022806"/>
    </source>
</evidence>
<evidence type="ECO:0000313" key="20">
    <source>
        <dbReference type="EMBL" id="OUP52424.1"/>
    </source>
</evidence>
<keyword evidence="12" id="KW-0233">DNA recombination</keyword>
<dbReference type="GO" id="GO:0016787">
    <property type="term" value="F:hydrolase activity"/>
    <property type="evidence" value="ECO:0007669"/>
    <property type="project" value="UniProtKB-KW"/>
</dbReference>
<dbReference type="NCBIfam" id="TIGR00614">
    <property type="entry name" value="recQ_fam"/>
    <property type="match status" value="1"/>
</dbReference>
<feature type="domain" description="HRDC" evidence="17">
    <location>
        <begin position="532"/>
        <end position="612"/>
    </location>
</feature>
<dbReference type="PANTHER" id="PTHR13710">
    <property type="entry name" value="DNA HELICASE RECQ FAMILY MEMBER"/>
    <property type="match status" value="1"/>
</dbReference>
<keyword evidence="9" id="KW-0862">Zinc</keyword>
<evidence type="ECO:0000256" key="6">
    <source>
        <dbReference type="ARBA" id="ARBA00022763"/>
    </source>
</evidence>
<evidence type="ECO:0000259" key="17">
    <source>
        <dbReference type="PROSITE" id="PS50967"/>
    </source>
</evidence>
<dbReference type="AlphaFoldDB" id="A0A1Y4L6Q3"/>